<name>A0A5D3J186_KLEPN</name>
<keyword evidence="1" id="KW-0255">Endonuclease</keyword>
<accession>A0A5D3J186</accession>
<keyword evidence="1" id="KW-0540">Nuclease</keyword>
<proteinExistence type="predicted"/>
<evidence type="ECO:0000313" key="2">
    <source>
        <dbReference type="Proteomes" id="UP000322977"/>
    </source>
</evidence>
<gene>
    <name evidence="1" type="ORF">FXN67_33510</name>
</gene>
<comment type="caution">
    <text evidence="1">The sequence shown here is derived from an EMBL/GenBank/DDBJ whole genome shotgun (WGS) entry which is preliminary data.</text>
</comment>
<organism evidence="1 2">
    <name type="scientific">Klebsiella pneumoniae</name>
    <dbReference type="NCBI Taxonomy" id="573"/>
    <lineage>
        <taxon>Bacteria</taxon>
        <taxon>Pseudomonadati</taxon>
        <taxon>Pseudomonadota</taxon>
        <taxon>Gammaproteobacteria</taxon>
        <taxon>Enterobacterales</taxon>
        <taxon>Enterobacteriaceae</taxon>
        <taxon>Klebsiella/Raoultella group</taxon>
        <taxon>Klebsiella</taxon>
        <taxon>Klebsiella pneumoniae complex</taxon>
    </lineage>
</organism>
<dbReference type="GO" id="GO:0004519">
    <property type="term" value="F:endonuclease activity"/>
    <property type="evidence" value="ECO:0007669"/>
    <property type="project" value="UniProtKB-KW"/>
</dbReference>
<feature type="non-terminal residue" evidence="1">
    <location>
        <position position="1"/>
    </location>
</feature>
<dbReference type="Proteomes" id="UP000322977">
    <property type="component" value="Unassembled WGS sequence"/>
</dbReference>
<keyword evidence="1" id="KW-0378">Hydrolase</keyword>
<sequence>PEIGAKVPGFLSVTKEVSLTFIQALRDVVSEFHNNRTNPLLTLLKSKSGDINPLTMEPISEMVRGLNASIEGLEDVQSVRNHIRETIKDAAGETYSPASLSIKSDLPEEADKLFQSLRLFVGESEEGYEGAIHELSLGGANLIYLTLK</sequence>
<protein>
    <submittedName>
        <fullName evidence="1">ATP-dependent endonuclease</fullName>
    </submittedName>
</protein>
<evidence type="ECO:0000313" key="1">
    <source>
        <dbReference type="EMBL" id="TYL62348.1"/>
    </source>
</evidence>
<feature type="non-terminal residue" evidence="1">
    <location>
        <position position="148"/>
    </location>
</feature>
<dbReference type="EMBL" id="VSSY01000358">
    <property type="protein sequence ID" value="TYL62348.1"/>
    <property type="molecule type" value="Genomic_DNA"/>
</dbReference>
<dbReference type="AlphaFoldDB" id="A0A5D3J186"/>
<reference evidence="1 2" key="1">
    <citation type="submission" date="2019-08" db="EMBL/GenBank/DDBJ databases">
        <title>Phenotypic and genetic characterization of extended-spectrum b-lactamase-producing hypermucoviscous Klebsiella pneumoniae from Chile.</title>
        <authorList>
            <person name="Morales-Leon F."/>
            <person name="Caro C."/>
            <person name="Opazo-Capurro A."/>
            <person name="Lincopan N."/>
            <person name="Dominguez-Yevenes M."/>
            <person name="Lima C."/>
            <person name="Bello-Toledo H."/>
            <person name="Gonzalez-Rocha G."/>
        </authorList>
    </citation>
    <scope>NUCLEOTIDE SEQUENCE [LARGE SCALE GENOMIC DNA]</scope>
    <source>
        <strain evidence="1 2">UCO-494</strain>
    </source>
</reference>